<feature type="compositionally biased region" description="Low complexity" evidence="1">
    <location>
        <begin position="63"/>
        <end position="86"/>
    </location>
</feature>
<evidence type="ECO:0000313" key="2">
    <source>
        <dbReference type="EMBL" id="KAJ8469724.1"/>
    </source>
</evidence>
<dbReference type="AlphaFoldDB" id="A0AAD7TMJ4"/>
<name>A0AAD7TMJ4_9APHY</name>
<keyword evidence="3" id="KW-1185">Reference proteome</keyword>
<protein>
    <submittedName>
        <fullName evidence="2">Uncharacterized protein</fullName>
    </submittedName>
</protein>
<feature type="compositionally biased region" description="Low complexity" evidence="1">
    <location>
        <begin position="23"/>
        <end position="32"/>
    </location>
</feature>
<proteinExistence type="predicted"/>
<accession>A0AAD7TMJ4</accession>
<dbReference type="EMBL" id="JAPEVG010000277">
    <property type="protein sequence ID" value="KAJ8469724.1"/>
    <property type="molecule type" value="Genomic_DNA"/>
</dbReference>
<evidence type="ECO:0000256" key="1">
    <source>
        <dbReference type="SAM" id="MobiDB-lite"/>
    </source>
</evidence>
<feature type="region of interest" description="Disordered" evidence="1">
    <location>
        <begin position="1"/>
        <end position="88"/>
    </location>
</feature>
<gene>
    <name evidence="2" type="ORF">ONZ51_g8812</name>
</gene>
<evidence type="ECO:0000313" key="3">
    <source>
        <dbReference type="Proteomes" id="UP001215151"/>
    </source>
</evidence>
<reference evidence="2" key="1">
    <citation type="submission" date="2022-11" db="EMBL/GenBank/DDBJ databases">
        <title>Genome Sequence of Cubamyces cubensis.</title>
        <authorList>
            <person name="Buettner E."/>
        </authorList>
    </citation>
    <scope>NUCLEOTIDE SEQUENCE</scope>
    <source>
        <strain evidence="2">MPL-01</strain>
    </source>
</reference>
<dbReference type="Proteomes" id="UP001215151">
    <property type="component" value="Unassembled WGS sequence"/>
</dbReference>
<sequence>MPAPDYDTHSFVNVPPPLPIPPSSSSGTGSRPPARRQLTVVNVDVPPQSDGEPPQPTLRHVPSHPTLNLSHSSSTLSASMSMALSMCPPPSPGDPLRLNLNPRISYAESVYEVPPPAYDAIDFSVQYVPPVPPIPAHLAVVNAPMPVPPSGGEGQRPS</sequence>
<comment type="caution">
    <text evidence="2">The sequence shown here is derived from an EMBL/GenBank/DDBJ whole genome shotgun (WGS) entry which is preliminary data.</text>
</comment>
<organism evidence="2 3">
    <name type="scientific">Trametes cubensis</name>
    <dbReference type="NCBI Taxonomy" id="1111947"/>
    <lineage>
        <taxon>Eukaryota</taxon>
        <taxon>Fungi</taxon>
        <taxon>Dikarya</taxon>
        <taxon>Basidiomycota</taxon>
        <taxon>Agaricomycotina</taxon>
        <taxon>Agaricomycetes</taxon>
        <taxon>Polyporales</taxon>
        <taxon>Polyporaceae</taxon>
        <taxon>Trametes</taxon>
    </lineage>
</organism>